<evidence type="ECO:0000313" key="3">
    <source>
        <dbReference type="Proteomes" id="UP001558632"/>
    </source>
</evidence>
<feature type="region of interest" description="Disordered" evidence="1">
    <location>
        <begin position="1"/>
        <end position="21"/>
    </location>
</feature>
<sequence length="98" mass="10533">MEALEARAAGSVEDPSSLWPVGAGPCVRSHTPWLGHNRAADAGLPGPGWVVLDPHLRAVRHETQVSRRPPPRCLASGHEQHPAVSRSAALRARWRSLG</sequence>
<evidence type="ECO:0000256" key="1">
    <source>
        <dbReference type="SAM" id="MobiDB-lite"/>
    </source>
</evidence>
<evidence type="ECO:0000313" key="2">
    <source>
        <dbReference type="EMBL" id="KAL1235351.1"/>
    </source>
</evidence>
<protein>
    <submittedName>
        <fullName evidence="2">Polyketide methyltransferase ustM</fullName>
    </submittedName>
</protein>
<accession>A0ABR3KGS9</accession>
<reference evidence="2 3" key="1">
    <citation type="submission" date="2024-07" db="EMBL/GenBank/DDBJ databases">
        <title>Enhanced genomic and transcriptomic resources for Trichinella pseudospiralis and T. spiralis underpin the discovery of pronounced molecular differences between stages and species.</title>
        <authorList>
            <person name="Pasi K.K."/>
            <person name="La Rosa G."/>
            <person name="Gomez-Morales M.A."/>
            <person name="Tosini F."/>
            <person name="Sumanam S."/>
            <person name="Young N.D."/>
            <person name="Chang B.C."/>
            <person name="Robin G.B."/>
        </authorList>
    </citation>
    <scope>NUCLEOTIDE SEQUENCE [LARGE SCALE GENOMIC DNA]</scope>
    <source>
        <strain evidence="2">ISS534</strain>
    </source>
</reference>
<feature type="region of interest" description="Disordered" evidence="1">
    <location>
        <begin position="61"/>
        <end position="89"/>
    </location>
</feature>
<comment type="caution">
    <text evidence="2">The sequence shown here is derived from an EMBL/GenBank/DDBJ whole genome shotgun (WGS) entry which is preliminary data.</text>
</comment>
<keyword evidence="3" id="KW-1185">Reference proteome</keyword>
<name>A0ABR3KGS9_TRISP</name>
<organism evidence="2 3">
    <name type="scientific">Trichinella spiralis</name>
    <name type="common">Trichina worm</name>
    <dbReference type="NCBI Taxonomy" id="6334"/>
    <lineage>
        <taxon>Eukaryota</taxon>
        <taxon>Metazoa</taxon>
        <taxon>Ecdysozoa</taxon>
        <taxon>Nematoda</taxon>
        <taxon>Enoplea</taxon>
        <taxon>Dorylaimia</taxon>
        <taxon>Trichinellida</taxon>
        <taxon>Trichinellidae</taxon>
        <taxon>Trichinella</taxon>
    </lineage>
</organism>
<dbReference type="GO" id="GO:0032259">
    <property type="term" value="P:methylation"/>
    <property type="evidence" value="ECO:0007669"/>
    <property type="project" value="UniProtKB-KW"/>
</dbReference>
<keyword evidence="2" id="KW-0489">Methyltransferase</keyword>
<gene>
    <name evidence="2" type="ORF">TSPI_04268</name>
</gene>
<dbReference type="Proteomes" id="UP001558632">
    <property type="component" value="Unassembled WGS sequence"/>
</dbReference>
<dbReference type="GO" id="GO:0008168">
    <property type="term" value="F:methyltransferase activity"/>
    <property type="evidence" value="ECO:0007669"/>
    <property type="project" value="UniProtKB-KW"/>
</dbReference>
<proteinExistence type="predicted"/>
<dbReference type="EMBL" id="JBEUSY010000377">
    <property type="protein sequence ID" value="KAL1235351.1"/>
    <property type="molecule type" value="Genomic_DNA"/>
</dbReference>
<keyword evidence="2" id="KW-0808">Transferase</keyword>